<dbReference type="InterPro" id="IPR039429">
    <property type="entry name" value="SHMT-like_dom"/>
</dbReference>
<gene>
    <name evidence="5" type="ORF">C5167_007052</name>
</gene>
<evidence type="ECO:0000256" key="1">
    <source>
        <dbReference type="ARBA" id="ARBA00001528"/>
    </source>
</evidence>
<keyword evidence="6" id="KW-1185">Reference proteome</keyword>
<dbReference type="InterPro" id="IPR049943">
    <property type="entry name" value="Ser_HO-MeTrfase-like"/>
</dbReference>
<protein>
    <recommendedName>
        <fullName evidence="4">Serine hydroxymethyltransferase-like domain-containing protein</fullName>
    </recommendedName>
</protein>
<feature type="domain" description="Serine hydroxymethyltransferase-like" evidence="4">
    <location>
        <begin position="173"/>
        <end position="544"/>
    </location>
</feature>
<dbReference type="GO" id="GO:0005739">
    <property type="term" value="C:mitochondrion"/>
    <property type="evidence" value="ECO:0007669"/>
    <property type="project" value="TreeGrafter"/>
</dbReference>
<dbReference type="InterPro" id="IPR015422">
    <property type="entry name" value="PyrdxlP-dep_Trfase_small"/>
</dbReference>
<dbReference type="InterPro" id="IPR015424">
    <property type="entry name" value="PyrdxlP-dep_Trfase"/>
</dbReference>
<evidence type="ECO:0000313" key="6">
    <source>
        <dbReference type="Proteomes" id="UP000316621"/>
    </source>
</evidence>
<accession>A0A4Y7JF33</accession>
<name>A0A4Y7JF33_PAPSO</name>
<comment type="cofactor">
    <cofactor evidence="2">
        <name>pyridoxal 5'-phosphate</name>
        <dbReference type="ChEBI" id="CHEBI:597326"/>
    </cofactor>
</comment>
<evidence type="ECO:0000313" key="5">
    <source>
        <dbReference type="EMBL" id="RZC59754.1"/>
    </source>
</evidence>
<comment type="catalytic activity">
    <reaction evidence="1">
        <text>(6R)-5,10-methylene-5,6,7,8-tetrahydrofolate + glycine + H2O = (6S)-5,6,7,8-tetrahydrofolate + L-serine</text>
        <dbReference type="Rhea" id="RHEA:15481"/>
        <dbReference type="ChEBI" id="CHEBI:15377"/>
        <dbReference type="ChEBI" id="CHEBI:15636"/>
        <dbReference type="ChEBI" id="CHEBI:33384"/>
        <dbReference type="ChEBI" id="CHEBI:57305"/>
        <dbReference type="ChEBI" id="CHEBI:57453"/>
        <dbReference type="EC" id="2.1.2.1"/>
    </reaction>
</comment>
<dbReference type="GO" id="GO:0019264">
    <property type="term" value="P:glycine biosynthetic process from serine"/>
    <property type="evidence" value="ECO:0007669"/>
    <property type="project" value="TreeGrafter"/>
</dbReference>
<proteinExistence type="predicted"/>
<dbReference type="GO" id="GO:0035999">
    <property type="term" value="P:tetrahydrofolate interconversion"/>
    <property type="evidence" value="ECO:0007669"/>
    <property type="project" value="UniProtKB-UniPathway"/>
</dbReference>
<evidence type="ECO:0000256" key="2">
    <source>
        <dbReference type="ARBA" id="ARBA00001933"/>
    </source>
</evidence>
<dbReference type="AlphaFoldDB" id="A0A4Y7JF33"/>
<dbReference type="Pfam" id="PF00464">
    <property type="entry name" value="SHMT"/>
    <property type="match status" value="1"/>
</dbReference>
<evidence type="ECO:0000259" key="4">
    <source>
        <dbReference type="Pfam" id="PF00464"/>
    </source>
</evidence>
<dbReference type="Gene3D" id="3.90.1150.10">
    <property type="entry name" value="Aspartate Aminotransferase, domain 1"/>
    <property type="match status" value="1"/>
</dbReference>
<dbReference type="Gramene" id="RZC59754">
    <property type="protein sequence ID" value="RZC59754"/>
    <property type="gene ID" value="C5167_007052"/>
</dbReference>
<reference evidence="5 6" key="1">
    <citation type="journal article" date="2018" name="Science">
        <title>The opium poppy genome and morphinan production.</title>
        <authorList>
            <person name="Guo L."/>
            <person name="Winzer T."/>
            <person name="Yang X."/>
            <person name="Li Y."/>
            <person name="Ning Z."/>
            <person name="He Z."/>
            <person name="Teodor R."/>
            <person name="Lu Y."/>
            <person name="Bowser T.A."/>
            <person name="Graham I.A."/>
            <person name="Ye K."/>
        </authorList>
    </citation>
    <scope>NUCLEOTIDE SEQUENCE [LARGE SCALE GENOMIC DNA]</scope>
    <source>
        <strain evidence="6">cv. HN1</strain>
        <tissue evidence="5">Leaves</tissue>
    </source>
</reference>
<dbReference type="Proteomes" id="UP000316621">
    <property type="component" value="Chromosome 4"/>
</dbReference>
<dbReference type="PANTHER" id="PTHR11680">
    <property type="entry name" value="SERINE HYDROXYMETHYLTRANSFERASE"/>
    <property type="match status" value="1"/>
</dbReference>
<keyword evidence="3" id="KW-0663">Pyridoxal phosphate</keyword>
<dbReference type="SUPFAM" id="SSF53383">
    <property type="entry name" value="PLP-dependent transferases"/>
    <property type="match status" value="1"/>
</dbReference>
<dbReference type="Gene3D" id="3.40.640.10">
    <property type="entry name" value="Type I PLP-dependent aspartate aminotransferase-like (Major domain)"/>
    <property type="match status" value="1"/>
</dbReference>
<dbReference type="GO" id="GO:0004372">
    <property type="term" value="F:glycine hydroxymethyltransferase activity"/>
    <property type="evidence" value="ECO:0007669"/>
    <property type="project" value="UniProtKB-EC"/>
</dbReference>
<dbReference type="EMBL" id="CM010718">
    <property type="protein sequence ID" value="RZC59754.1"/>
    <property type="molecule type" value="Genomic_DNA"/>
</dbReference>
<dbReference type="GO" id="GO:0030170">
    <property type="term" value="F:pyridoxal phosphate binding"/>
    <property type="evidence" value="ECO:0007669"/>
    <property type="project" value="TreeGrafter"/>
</dbReference>
<dbReference type="STRING" id="3469.A0A4Y7JF33"/>
<evidence type="ECO:0000256" key="3">
    <source>
        <dbReference type="ARBA" id="ARBA00022898"/>
    </source>
</evidence>
<dbReference type="InterPro" id="IPR015421">
    <property type="entry name" value="PyrdxlP-dep_Trfase_major"/>
</dbReference>
<dbReference type="UniPathway" id="UPA00193"/>
<sequence length="598" mass="66443">MVSIQLMDPKEEELETDQCLKEVSDQGGSEANCDDASDMPEEVHLEKHIEEDCDILVGLANGTRMVCKKKGTARCQISCNMLTSPESITHDAFTIFLSSPSASSTIRLCSYMIKDYTGNGEYNIEGSEKVVAMGRMCNGVYYLKSEPPQIQTRSSLAGDSNNNEWLKQLNTPLKDADPEIAKILDFEKASQWQGFELVPSASVTSTSVMDVLGSTMTNKYTEDYPGVVYDDEGITQDYPDLSYDIEFRALSLFGLNPAEWGVNVQSISRSTAMFEVYTALLTPRGKIMHFPSYETASEHFNSRPYKLDRAGYIEYNQLEQQVGMFKPNLIVAGATGYPRSFKYERMRTFCNKTKAFLVADVSDIAGLIVADQISSPFKHADVVIISTQRSLCGPRGALIFYKKGQKFIKNGKERTIEDSINKAVFPGFQGGPHNQTIVALAVALKQANTQEYKTFQERIVKNARKFAETLKDLGYKIVTDGTDNHLVVVNLGNSGIDAQRVLKIMEVACITADRNMSPDGIQMGSLVLTSRGFIEEDFVAVAGFFNEAVKLALKNRSSWHSVDAPISEGFQELIQQLKDKVVKYAEKFPQVGISKMNV</sequence>
<organism evidence="5 6">
    <name type="scientific">Papaver somniferum</name>
    <name type="common">Opium poppy</name>
    <dbReference type="NCBI Taxonomy" id="3469"/>
    <lineage>
        <taxon>Eukaryota</taxon>
        <taxon>Viridiplantae</taxon>
        <taxon>Streptophyta</taxon>
        <taxon>Embryophyta</taxon>
        <taxon>Tracheophyta</taxon>
        <taxon>Spermatophyta</taxon>
        <taxon>Magnoliopsida</taxon>
        <taxon>Ranunculales</taxon>
        <taxon>Papaveraceae</taxon>
        <taxon>Papaveroideae</taxon>
        <taxon>Papaver</taxon>
    </lineage>
</organism>
<dbReference type="PANTHER" id="PTHR11680:SF28">
    <property type="entry name" value="SERINE HYDROXYMETHYLTRANSFERASE, MITOCHONDRIAL"/>
    <property type="match status" value="1"/>
</dbReference>